<organism evidence="2 3">
    <name type="scientific">Rhodotorula paludigena</name>
    <dbReference type="NCBI Taxonomy" id="86838"/>
    <lineage>
        <taxon>Eukaryota</taxon>
        <taxon>Fungi</taxon>
        <taxon>Dikarya</taxon>
        <taxon>Basidiomycota</taxon>
        <taxon>Pucciniomycotina</taxon>
        <taxon>Microbotryomycetes</taxon>
        <taxon>Sporidiobolales</taxon>
        <taxon>Sporidiobolaceae</taxon>
        <taxon>Rhodotorula</taxon>
    </lineage>
</organism>
<protein>
    <recommendedName>
        <fullName evidence="1">GSKIP domain-containing protein</fullName>
    </recommendedName>
</protein>
<comment type="caution">
    <text evidence="2">The sequence shown here is derived from an EMBL/GenBank/DDBJ whole genome shotgun (WGS) entry which is preliminary data.</text>
</comment>
<reference evidence="2 3" key="1">
    <citation type="submission" date="2021-12" db="EMBL/GenBank/DDBJ databases">
        <title>High titer production of polyol ester of fatty acids by Rhodotorula paludigena BS15 towards product separation-free biomass refinery.</title>
        <authorList>
            <person name="Mano J."/>
            <person name="Ono H."/>
            <person name="Tanaka T."/>
            <person name="Naito K."/>
            <person name="Sushida H."/>
            <person name="Ike M."/>
            <person name="Tokuyasu K."/>
            <person name="Kitaoka M."/>
        </authorList>
    </citation>
    <scope>NUCLEOTIDE SEQUENCE [LARGE SCALE GENOMIC DNA]</scope>
    <source>
        <strain evidence="2 3">BS15</strain>
    </source>
</reference>
<name>A0AAV5G7Z4_9BASI</name>
<evidence type="ECO:0000313" key="2">
    <source>
        <dbReference type="EMBL" id="GJN88686.1"/>
    </source>
</evidence>
<dbReference type="Proteomes" id="UP001342314">
    <property type="component" value="Unassembled WGS sequence"/>
</dbReference>
<keyword evidence="3" id="KW-1185">Reference proteome</keyword>
<evidence type="ECO:0000313" key="3">
    <source>
        <dbReference type="Proteomes" id="UP001342314"/>
    </source>
</evidence>
<dbReference type="InterPro" id="IPR007967">
    <property type="entry name" value="GSKIP_dom"/>
</dbReference>
<dbReference type="Gene3D" id="3.30.2280.10">
    <property type="entry name" value="Hypothetical protein (hspc210)"/>
    <property type="match status" value="1"/>
</dbReference>
<dbReference type="InterPro" id="IPR023231">
    <property type="entry name" value="GSKIP_dom_sf"/>
</dbReference>
<proteinExistence type="predicted"/>
<dbReference type="EMBL" id="BQKY01000003">
    <property type="protein sequence ID" value="GJN88686.1"/>
    <property type="molecule type" value="Genomic_DNA"/>
</dbReference>
<sequence length="129" mass="13717">MPSAFAASELQQALSEVPWGMQSYRTLPDDPAAPGQARAEIDLLEDGQGVTVACSEAGWDIVGSKGRCRKPGRSYDTLDDLLLAVSPAFEAMRMQKLMERLAGVAAEREGRVATEEALDGDTGAAKGFD</sequence>
<feature type="domain" description="GSKIP" evidence="1">
    <location>
        <begin position="45"/>
        <end position="102"/>
    </location>
</feature>
<accession>A0AAV5G7Z4</accession>
<gene>
    <name evidence="2" type="ORF">Rhopal_001652-T1</name>
</gene>
<dbReference type="SUPFAM" id="SSF103107">
    <property type="entry name" value="Hypothetical protein c14orf129, hspc210"/>
    <property type="match status" value="1"/>
</dbReference>
<evidence type="ECO:0000259" key="1">
    <source>
        <dbReference type="Pfam" id="PF05303"/>
    </source>
</evidence>
<dbReference type="Pfam" id="PF05303">
    <property type="entry name" value="GSKIP_dom"/>
    <property type="match status" value="1"/>
</dbReference>
<dbReference type="AlphaFoldDB" id="A0AAV5G7Z4"/>